<gene>
    <name evidence="3" type="ORF">L0M99_05765</name>
</gene>
<evidence type="ECO:0000313" key="4">
    <source>
        <dbReference type="Proteomes" id="UP001200537"/>
    </source>
</evidence>
<evidence type="ECO:0000259" key="1">
    <source>
        <dbReference type="Pfam" id="PF13173"/>
    </source>
</evidence>
<dbReference type="PANTHER" id="PTHR43566">
    <property type="entry name" value="CONSERVED PROTEIN"/>
    <property type="match status" value="1"/>
</dbReference>
<sequence>MIPRNARVLAEEILSDTPVLTVSGARQVGKSTLVTQLLQNRSHRLLNLDNAATLQAAQADPDGFVRQFPEGTVAIDEIQRVPALFRAIKAAVDENRRPGRFIITGSSNLMNLKGAEESLAGRAETLLLRGFSRGERVGFKEDFAANAWNSHPLIPASDLERGDYLSLVTESSFPEIAEATPRRRDRWVQAYVERVLTKDATELYGIQYPDRLRLLLRKIASQGSSEFVAAHVGRELNIPERSLPGYLNALKDVFLIDVLPAWGTNLTRRVISKPKVFLQDPAMAASSVGVDAESLEMQISSSFTGGLLESFVATELLKQREWSAVPFNLFHFRDSTGKEVDLVMESRSREVVGVEVKAAVSLQGKDFSGLRHLQKLAGNKFRCGILLYAGKESLPMGPGLWAMPISTLWSV</sequence>
<dbReference type="EMBL" id="JAKNHJ010000009">
    <property type="protein sequence ID" value="MCG4617998.1"/>
    <property type="molecule type" value="Genomic_DNA"/>
</dbReference>
<feature type="domain" description="AAA" evidence="1">
    <location>
        <begin position="17"/>
        <end position="135"/>
    </location>
</feature>
<accession>A0AAJ1BBU1</accession>
<evidence type="ECO:0000313" key="3">
    <source>
        <dbReference type="EMBL" id="MCG4617998.1"/>
    </source>
</evidence>
<dbReference type="InterPro" id="IPR027417">
    <property type="entry name" value="P-loop_NTPase"/>
</dbReference>
<feature type="domain" description="DUF4143" evidence="2">
    <location>
        <begin position="198"/>
        <end position="358"/>
    </location>
</feature>
<dbReference type="Proteomes" id="UP001200537">
    <property type="component" value="Unassembled WGS sequence"/>
</dbReference>
<name>A0AAJ1BBU1_9ACTO</name>
<comment type="caution">
    <text evidence="3">The sequence shown here is derived from an EMBL/GenBank/DDBJ whole genome shotgun (WGS) entry which is preliminary data.</text>
</comment>
<organism evidence="3 4">
    <name type="scientific">Varibaculum cambriense</name>
    <dbReference type="NCBI Taxonomy" id="184870"/>
    <lineage>
        <taxon>Bacteria</taxon>
        <taxon>Bacillati</taxon>
        <taxon>Actinomycetota</taxon>
        <taxon>Actinomycetes</taxon>
        <taxon>Actinomycetales</taxon>
        <taxon>Actinomycetaceae</taxon>
        <taxon>Varibaculum</taxon>
    </lineage>
</organism>
<evidence type="ECO:0000259" key="2">
    <source>
        <dbReference type="Pfam" id="PF13635"/>
    </source>
</evidence>
<keyword evidence="3" id="KW-0547">Nucleotide-binding</keyword>
<dbReference type="PANTHER" id="PTHR43566:SF2">
    <property type="entry name" value="DUF4143 DOMAIN-CONTAINING PROTEIN"/>
    <property type="match status" value="1"/>
</dbReference>
<dbReference type="Pfam" id="PF13635">
    <property type="entry name" value="DUF4143"/>
    <property type="match status" value="1"/>
</dbReference>
<protein>
    <submittedName>
        <fullName evidence="3">ATP-binding protein</fullName>
    </submittedName>
</protein>
<dbReference type="InterPro" id="IPR041682">
    <property type="entry name" value="AAA_14"/>
</dbReference>
<dbReference type="Pfam" id="PF13173">
    <property type="entry name" value="AAA_14"/>
    <property type="match status" value="1"/>
</dbReference>
<dbReference type="InterPro" id="IPR025420">
    <property type="entry name" value="DUF4143"/>
</dbReference>
<dbReference type="AlphaFoldDB" id="A0AAJ1BBU1"/>
<dbReference type="GO" id="GO:0005524">
    <property type="term" value="F:ATP binding"/>
    <property type="evidence" value="ECO:0007669"/>
    <property type="project" value="UniProtKB-KW"/>
</dbReference>
<proteinExistence type="predicted"/>
<keyword evidence="3" id="KW-0067">ATP-binding</keyword>
<dbReference type="SUPFAM" id="SSF52540">
    <property type="entry name" value="P-loop containing nucleoside triphosphate hydrolases"/>
    <property type="match status" value="1"/>
</dbReference>
<reference evidence="3" key="1">
    <citation type="submission" date="2022-01" db="EMBL/GenBank/DDBJ databases">
        <title>Collection of gut derived symbiotic bacterial strains cultured from healthy donors.</title>
        <authorList>
            <person name="Lin H."/>
            <person name="Kohout C."/>
            <person name="Waligurski E."/>
            <person name="Pamer E.G."/>
        </authorList>
    </citation>
    <scope>NUCLEOTIDE SEQUENCE</scope>
    <source>
        <strain evidence="3">DFI.7.46</strain>
    </source>
</reference>